<dbReference type="Proteomes" id="UP000085678">
    <property type="component" value="Unplaced"/>
</dbReference>
<dbReference type="InParanoid" id="A0A1S3HFA3"/>
<name>A0A1S3HFA3_LINAN</name>
<dbReference type="RefSeq" id="XP_013384715.1">
    <property type="nucleotide sequence ID" value="XM_013529261.2"/>
</dbReference>
<dbReference type="SUPFAM" id="SSF50978">
    <property type="entry name" value="WD40 repeat-like"/>
    <property type="match status" value="1"/>
</dbReference>
<protein>
    <submittedName>
        <fullName evidence="3">Aladin-like</fullName>
    </submittedName>
</protein>
<dbReference type="InterPro" id="IPR057403">
    <property type="entry name" value="Beta-prop_Aladin"/>
</dbReference>
<reference evidence="3" key="1">
    <citation type="submission" date="2025-08" db="UniProtKB">
        <authorList>
            <consortium name="RefSeq"/>
        </authorList>
    </citation>
    <scope>IDENTIFICATION</scope>
    <source>
        <tissue evidence="3">Gonads</tissue>
    </source>
</reference>
<dbReference type="PANTHER" id="PTHR14494">
    <property type="entry name" value="ALADIN/ADRACALIN/AAAS"/>
    <property type="match status" value="1"/>
</dbReference>
<gene>
    <name evidence="3" type="primary">LOC106154781</name>
</gene>
<dbReference type="InterPro" id="IPR015943">
    <property type="entry name" value="WD40/YVTN_repeat-like_dom_sf"/>
</dbReference>
<dbReference type="KEGG" id="lak:106154781"/>
<evidence type="ECO:0000313" key="2">
    <source>
        <dbReference type="Proteomes" id="UP000085678"/>
    </source>
</evidence>
<dbReference type="InterPro" id="IPR001680">
    <property type="entry name" value="WD40_rpt"/>
</dbReference>
<dbReference type="STRING" id="7574.A0A1S3HFA3"/>
<proteinExistence type="predicted"/>
<dbReference type="FunCoup" id="A0A1S3HFA3">
    <property type="interactions" value="2086"/>
</dbReference>
<dbReference type="Pfam" id="PF25460">
    <property type="entry name" value="Beta-prop_Aladin"/>
    <property type="match status" value="1"/>
</dbReference>
<organism evidence="2 3">
    <name type="scientific">Lingula anatina</name>
    <name type="common">Brachiopod</name>
    <name type="synonym">Lingula unguis</name>
    <dbReference type="NCBI Taxonomy" id="7574"/>
    <lineage>
        <taxon>Eukaryota</taxon>
        <taxon>Metazoa</taxon>
        <taxon>Spiralia</taxon>
        <taxon>Lophotrochozoa</taxon>
        <taxon>Brachiopoda</taxon>
        <taxon>Linguliformea</taxon>
        <taxon>Lingulata</taxon>
        <taxon>Lingulida</taxon>
        <taxon>Linguloidea</taxon>
        <taxon>Lingulidae</taxon>
        <taxon>Lingula</taxon>
    </lineage>
</organism>
<dbReference type="SMART" id="SM00320">
    <property type="entry name" value="WD40"/>
    <property type="match status" value="4"/>
</dbReference>
<dbReference type="InterPro" id="IPR036322">
    <property type="entry name" value="WD40_repeat_dom_sf"/>
</dbReference>
<dbReference type="Gene3D" id="2.130.10.10">
    <property type="entry name" value="YVTN repeat-like/Quinoprotein amine dehydrogenase"/>
    <property type="match status" value="2"/>
</dbReference>
<dbReference type="GO" id="GO:0006913">
    <property type="term" value="P:nucleocytoplasmic transport"/>
    <property type="evidence" value="ECO:0007669"/>
    <property type="project" value="TreeGrafter"/>
</dbReference>
<dbReference type="InterPro" id="IPR045139">
    <property type="entry name" value="Aladin"/>
</dbReference>
<dbReference type="AlphaFoldDB" id="A0A1S3HFA3"/>
<feature type="domain" description="Aladin seven-bladed propeller" evidence="1">
    <location>
        <begin position="134"/>
        <end position="479"/>
    </location>
</feature>
<dbReference type="OrthoDB" id="411991at2759"/>
<sequence>MCSLLLFQPPPPDGYVTVCEANSELIACRADDTMSQQRYMQGLTYPEVSLTGEALRTSLSQEHAKSAFIEHRTSLRKRLLYAWHEHGLSGVVAELGSSRLEGSPWISSVACGVMAVIRWANSLHGSLFPHLSLSNEDMIAEFSSSSDWRHGPIRAFSWHPHTAKFALALRDDSVRVYTTGVGIVPTLKHKLQKGVADLAWQPLSASVLAVACQTCVLIWHVDPLSMATRPSTSSVQVLSHPGHGPVISLAWCPQGGVLVSASPVDTAMMIWDVAMETAIPLRRVGGGGVSMLRWSADGSKLFSGTPSTVFRVWETQTWSCEKWTKLTGRCQAACWSPDGTVLLFATKEEPVIYLLKFTSTLDETDHSIGGSKVAVNSVDLSVVELENEDGPQRFGGCVQTMAWDPSGERLAVQFKGENSDLIALFRTRVSPVFEIMPCGIVRGEEGAEAQMIAFQPSFEQQGALLSVVWSTGQVSFIPLFFLPSSAVITDRPMAVRTSNGQMENGFLHTHPGW</sequence>
<accession>A0A1S3HFA3</accession>
<dbReference type="GO" id="GO:0005643">
    <property type="term" value="C:nuclear pore"/>
    <property type="evidence" value="ECO:0007669"/>
    <property type="project" value="TreeGrafter"/>
</dbReference>
<keyword evidence="2" id="KW-1185">Reference proteome</keyword>
<evidence type="ECO:0000313" key="3">
    <source>
        <dbReference type="RefSeq" id="XP_013384715.1"/>
    </source>
</evidence>
<dbReference type="PANTHER" id="PTHR14494:SF0">
    <property type="entry name" value="ALADIN"/>
    <property type="match status" value="1"/>
</dbReference>
<evidence type="ECO:0000259" key="1">
    <source>
        <dbReference type="Pfam" id="PF25460"/>
    </source>
</evidence>
<dbReference type="GeneID" id="106154781"/>